<keyword evidence="2" id="KW-1185">Reference proteome</keyword>
<proteinExistence type="predicted"/>
<evidence type="ECO:0000313" key="1">
    <source>
        <dbReference type="EMBL" id="MBO0930531.1"/>
    </source>
</evidence>
<evidence type="ECO:0000313" key="2">
    <source>
        <dbReference type="Proteomes" id="UP000664795"/>
    </source>
</evidence>
<reference evidence="1 2" key="1">
    <citation type="submission" date="2021-03" db="EMBL/GenBank/DDBJ databases">
        <title>Fibrella sp. HMF5036 genome sequencing and assembly.</title>
        <authorList>
            <person name="Kang H."/>
            <person name="Kim H."/>
            <person name="Bae S."/>
            <person name="Joh K."/>
        </authorList>
    </citation>
    <scope>NUCLEOTIDE SEQUENCE [LARGE SCALE GENOMIC DNA]</scope>
    <source>
        <strain evidence="1 2">HMF5036</strain>
    </source>
</reference>
<accession>A0A939G5R6</accession>
<dbReference type="EMBL" id="JAFMYU010000003">
    <property type="protein sequence ID" value="MBO0930531.1"/>
    <property type="molecule type" value="Genomic_DNA"/>
</dbReference>
<protein>
    <submittedName>
        <fullName evidence="1">DUF4126 family protein</fullName>
    </submittedName>
</protein>
<gene>
    <name evidence="1" type="ORF">J2I48_05970</name>
</gene>
<organism evidence="1 2">
    <name type="scientific">Fibrella aquatilis</name>
    <dbReference type="NCBI Taxonomy" id="2817059"/>
    <lineage>
        <taxon>Bacteria</taxon>
        <taxon>Pseudomonadati</taxon>
        <taxon>Bacteroidota</taxon>
        <taxon>Cytophagia</taxon>
        <taxon>Cytophagales</taxon>
        <taxon>Spirosomataceae</taxon>
        <taxon>Fibrella</taxon>
    </lineage>
</organism>
<name>A0A939G5R6_9BACT</name>
<dbReference type="Proteomes" id="UP000664795">
    <property type="component" value="Unassembled WGS sequence"/>
</dbReference>
<sequence>MNSSPLSAFLIGVVSGMRAMAGPALISQKLSTQTPNPLFDSSLSFIASPKTANVLKVLAGGELIGDKVPHGPDRISPPQLIARLASGATCGAALSEARGASVRVGALLGATGALAGAFTFFHLRRYLNHEQDIPDPLLAVIEDAITYGAGWQAVK</sequence>
<dbReference type="RefSeq" id="WP_207334488.1">
    <property type="nucleotide sequence ID" value="NZ_JAFMYU010000003.1"/>
</dbReference>
<dbReference type="AlphaFoldDB" id="A0A939G5R6"/>
<comment type="caution">
    <text evidence="1">The sequence shown here is derived from an EMBL/GenBank/DDBJ whole genome shotgun (WGS) entry which is preliminary data.</text>
</comment>